<accession>A0A4R9M4M0</accession>
<dbReference type="EMBL" id="RQHW01000007">
    <property type="protein sequence ID" value="TGN20785.1"/>
    <property type="molecule type" value="Genomic_DNA"/>
</dbReference>
<dbReference type="RefSeq" id="WP_135758820.1">
    <property type="nucleotide sequence ID" value="NZ_RQHW01000007.1"/>
</dbReference>
<reference evidence="1" key="1">
    <citation type="journal article" date="2019" name="PLoS Negl. Trop. Dis.">
        <title>Revisiting the worldwide diversity of Leptospira species in the environment.</title>
        <authorList>
            <person name="Vincent A.T."/>
            <person name="Schiettekatte O."/>
            <person name="Bourhy P."/>
            <person name="Veyrier F.J."/>
            <person name="Picardeau M."/>
        </authorList>
    </citation>
    <scope>NUCLEOTIDE SEQUENCE [LARGE SCALE GENOMIC DNA]</scope>
    <source>
        <strain evidence="1">201300427</strain>
    </source>
</reference>
<keyword evidence="2" id="KW-1185">Reference proteome</keyword>
<proteinExistence type="predicted"/>
<comment type="caution">
    <text evidence="1">The sequence shown here is derived from an EMBL/GenBank/DDBJ whole genome shotgun (WGS) entry which is preliminary data.</text>
</comment>
<name>A0A4R9M4M0_9LEPT</name>
<organism evidence="1 2">
    <name type="scientific">Leptospira idonii</name>
    <dbReference type="NCBI Taxonomy" id="1193500"/>
    <lineage>
        <taxon>Bacteria</taxon>
        <taxon>Pseudomonadati</taxon>
        <taxon>Spirochaetota</taxon>
        <taxon>Spirochaetia</taxon>
        <taxon>Leptospirales</taxon>
        <taxon>Leptospiraceae</taxon>
        <taxon>Leptospira</taxon>
    </lineage>
</organism>
<evidence type="ECO:0000313" key="1">
    <source>
        <dbReference type="EMBL" id="TGN20785.1"/>
    </source>
</evidence>
<gene>
    <name evidence="1" type="ORF">EHS15_01750</name>
</gene>
<dbReference type="Proteomes" id="UP000298058">
    <property type="component" value="Unassembled WGS sequence"/>
</dbReference>
<sequence>MFRLYCGLVREGIWYNHAEVEPISGGILSIMDGMDKSGAGYMLKVVEGSVKTLYTQEGKSYSLEPEDYKEIKGKDGWKICEEASKLFTGEKYHTFEEHFFCSVCSTTNHEKYTPVKESWQQLAEKGLIDEHYLNDPSEFRWMTELPVPIEIKPLQSHITGGTYTKLVREILSIGQMIRLSKDSWAAQTEANMLCATWDAEIVEVVGLSERELNILKRNNQENFSKKYLKDQANIEEMLVSERKLGYEGEFRNVSCKHCGSEVGGHLDFTNFFSFLSPKKSSHSARTADRTTRSTTRR</sequence>
<protein>
    <submittedName>
        <fullName evidence="1">Uncharacterized protein</fullName>
    </submittedName>
</protein>
<evidence type="ECO:0000313" key="2">
    <source>
        <dbReference type="Proteomes" id="UP000298058"/>
    </source>
</evidence>
<dbReference type="AlphaFoldDB" id="A0A4R9M4M0"/>